<sequence>MIKANSQSQWKHFTNQKLNIREKKLYFKELLIRDGVKIAQVDVEEIKLQVECWDSAIICMVLGANPPIAIFEGFIRRIWGNPSVAEIARMNGDTRLSSLMMFLQGIMFWSME</sequence>
<evidence type="ECO:0000313" key="1">
    <source>
        <dbReference type="EnsemblPlants" id="cds.evm.model.05.1710"/>
    </source>
</evidence>
<reference evidence="1" key="2">
    <citation type="submission" date="2021-03" db="UniProtKB">
        <authorList>
            <consortium name="EnsemblPlants"/>
        </authorList>
    </citation>
    <scope>IDENTIFICATION</scope>
</reference>
<protein>
    <submittedName>
        <fullName evidence="1">Uncharacterized protein</fullName>
    </submittedName>
</protein>
<evidence type="ECO:0000313" key="2">
    <source>
        <dbReference type="Proteomes" id="UP000596661"/>
    </source>
</evidence>
<proteinExistence type="predicted"/>
<accession>A0A803PMG1</accession>
<keyword evidence="2" id="KW-1185">Reference proteome</keyword>
<dbReference type="AlphaFoldDB" id="A0A803PMG1"/>
<organism evidence="1 2">
    <name type="scientific">Cannabis sativa</name>
    <name type="common">Hemp</name>
    <name type="synonym">Marijuana</name>
    <dbReference type="NCBI Taxonomy" id="3483"/>
    <lineage>
        <taxon>Eukaryota</taxon>
        <taxon>Viridiplantae</taxon>
        <taxon>Streptophyta</taxon>
        <taxon>Embryophyta</taxon>
        <taxon>Tracheophyta</taxon>
        <taxon>Spermatophyta</taxon>
        <taxon>Magnoliopsida</taxon>
        <taxon>eudicotyledons</taxon>
        <taxon>Gunneridae</taxon>
        <taxon>Pentapetalae</taxon>
        <taxon>rosids</taxon>
        <taxon>fabids</taxon>
        <taxon>Rosales</taxon>
        <taxon>Cannabaceae</taxon>
        <taxon>Cannabis</taxon>
    </lineage>
</organism>
<dbReference type="EMBL" id="UZAU01000544">
    <property type="status" value="NOT_ANNOTATED_CDS"/>
    <property type="molecule type" value="Genomic_DNA"/>
</dbReference>
<reference evidence="1" key="1">
    <citation type="submission" date="2018-11" db="EMBL/GenBank/DDBJ databases">
        <authorList>
            <person name="Grassa J C."/>
        </authorList>
    </citation>
    <scope>NUCLEOTIDE SEQUENCE [LARGE SCALE GENOMIC DNA]</scope>
</reference>
<dbReference type="Gramene" id="evm.model.05.1710">
    <property type="protein sequence ID" value="cds.evm.model.05.1710"/>
    <property type="gene ID" value="evm.TU.05.1710"/>
</dbReference>
<name>A0A803PMG1_CANSA</name>
<dbReference type="EnsemblPlants" id="evm.model.05.1710">
    <property type="protein sequence ID" value="cds.evm.model.05.1710"/>
    <property type="gene ID" value="evm.TU.05.1710"/>
</dbReference>
<dbReference type="Proteomes" id="UP000596661">
    <property type="component" value="Chromosome 5"/>
</dbReference>